<reference evidence="1 2" key="1">
    <citation type="submission" date="2024-09" db="EMBL/GenBank/DDBJ databases">
        <authorList>
            <person name="Sun Q."/>
            <person name="Mori K."/>
        </authorList>
    </citation>
    <scope>NUCLEOTIDE SEQUENCE [LARGE SCALE GENOMIC DNA]</scope>
    <source>
        <strain evidence="1 2">ATCC 51272</strain>
    </source>
</reference>
<keyword evidence="1" id="KW-0645">Protease</keyword>
<dbReference type="GO" id="GO:0008233">
    <property type="term" value="F:peptidase activity"/>
    <property type="evidence" value="ECO:0007669"/>
    <property type="project" value="UniProtKB-KW"/>
</dbReference>
<comment type="caution">
    <text evidence="1">The sequence shown here is derived from an EMBL/GenBank/DDBJ whole genome shotgun (WGS) entry which is preliminary data.</text>
</comment>
<dbReference type="GO" id="GO:0006508">
    <property type="term" value="P:proteolysis"/>
    <property type="evidence" value="ECO:0007669"/>
    <property type="project" value="UniProtKB-KW"/>
</dbReference>
<dbReference type="SUPFAM" id="SSF50494">
    <property type="entry name" value="Trypsin-like serine proteases"/>
    <property type="match status" value="1"/>
</dbReference>
<keyword evidence="2" id="KW-1185">Reference proteome</keyword>
<evidence type="ECO:0000313" key="2">
    <source>
        <dbReference type="Proteomes" id="UP001589688"/>
    </source>
</evidence>
<dbReference type="EMBL" id="JBHLZF010000002">
    <property type="protein sequence ID" value="MFB9898441.1"/>
    <property type="molecule type" value="Genomic_DNA"/>
</dbReference>
<dbReference type="RefSeq" id="WP_390183270.1">
    <property type="nucleotide sequence ID" value="NZ_JBHLZF010000002.1"/>
</dbReference>
<proteinExistence type="predicted"/>
<keyword evidence="1" id="KW-0378">Hydrolase</keyword>
<dbReference type="InterPro" id="IPR009003">
    <property type="entry name" value="Peptidase_S1_PA"/>
</dbReference>
<organism evidence="1 2">
    <name type="scientific">Hallella seregens ATCC 51272</name>
    <dbReference type="NCBI Taxonomy" id="1336250"/>
    <lineage>
        <taxon>Bacteria</taxon>
        <taxon>Pseudomonadati</taxon>
        <taxon>Bacteroidota</taxon>
        <taxon>Bacteroidia</taxon>
        <taxon>Bacteroidales</taxon>
        <taxon>Prevotellaceae</taxon>
        <taxon>Hallella</taxon>
    </lineage>
</organism>
<dbReference type="Gene3D" id="2.40.10.120">
    <property type="match status" value="1"/>
</dbReference>
<dbReference type="Pfam" id="PF13365">
    <property type="entry name" value="Trypsin_2"/>
    <property type="match status" value="1"/>
</dbReference>
<dbReference type="Proteomes" id="UP001589688">
    <property type="component" value="Unassembled WGS sequence"/>
</dbReference>
<sequence>MLDKEIIIRRLAIVKYLYTIAVQQSMQVETVAGFSILSFHDCAEIFLLLIAENKNLKAQKWSFMDYWTHIPELTLQNSMNALKDRRVSIKHKGQFPSKSDIELSRLTITQFLEENTSKQFGMEFKEISISSLISFKSVKDYIDIAEQKYQSGEIYECLENCKIAFGELLRSYEANKSSRYSFNNILNIGNEISNNYSSLVGNHNRDSRWFEDVTKTTNKLRNVLKITALGIDYRKYVFFEAITPYIQVWHKKDGCEYNANAIGKDLYEQRMQPRNVDCRFCIDFVIDSALKLQDFDFNLTSIYKNRDNMDLSIIEQLCFSTVRIETTSNEGISYSGTGFFFNLSIDDKTIVPLLVTNEHVVKGMTQGKFIMSECDESGNPIYTKHVPINIEKNFEKKWFFHPDSEIDLCVMPVNPIIQSFQEGFGKRFFYRAFDNTIIPTFQQLQDVDIAEDILMIGYPNGLWDAINNMPIVRRGITATDVKLNHNGKREFVIDAACFPGSSGSPIILFNKGGYTDKKGNLNWGKGRLMLLGILYAGPQLTVSGDIKIVTIPDVQEKALSISHIPNNLGYIIKSEALLDFVPIIKSILKL</sequence>
<evidence type="ECO:0000313" key="1">
    <source>
        <dbReference type="EMBL" id="MFB9898441.1"/>
    </source>
</evidence>
<gene>
    <name evidence="1" type="ORF">ACFFK8_11715</name>
</gene>
<name>A0ABV5ZM20_9BACT</name>
<accession>A0ABV5ZM20</accession>
<protein>
    <submittedName>
        <fullName evidence="1">Serine protease</fullName>
    </submittedName>
</protein>